<dbReference type="PROSITE" id="PS51432">
    <property type="entry name" value="AP_NUCLEASE_F2_4"/>
    <property type="match status" value="1"/>
</dbReference>
<dbReference type="Proteomes" id="UP000321424">
    <property type="component" value="Unassembled WGS sequence"/>
</dbReference>
<dbReference type="SMART" id="SM00518">
    <property type="entry name" value="AP2Ec"/>
    <property type="match status" value="1"/>
</dbReference>
<dbReference type="InterPro" id="IPR013022">
    <property type="entry name" value="Xyl_isomerase-like_TIM-brl"/>
</dbReference>
<accession>A0A511MHB4</accession>
<feature type="binding site" evidence="7">
    <location>
        <position position="180"/>
    </location>
    <ligand>
        <name>Zn(2+)</name>
        <dbReference type="ChEBI" id="CHEBI:29105"/>
        <label>2</label>
    </ligand>
</feature>
<proteinExistence type="inferred from homology"/>
<feature type="binding site" evidence="7">
    <location>
        <position position="70"/>
    </location>
    <ligand>
        <name>Zn(2+)</name>
        <dbReference type="ChEBI" id="CHEBI:29105"/>
        <label>1</label>
    </ligand>
</feature>
<dbReference type="PANTHER" id="PTHR21445">
    <property type="entry name" value="ENDONUCLEASE IV ENDODEOXYRIBONUCLEASE IV"/>
    <property type="match status" value="1"/>
</dbReference>
<dbReference type="HAMAP" id="MF_00152">
    <property type="entry name" value="Nfo"/>
    <property type="match status" value="1"/>
</dbReference>
<dbReference type="InterPro" id="IPR001719">
    <property type="entry name" value="AP_endonuc_2"/>
</dbReference>
<keyword evidence="5 7" id="KW-0862">Zinc</keyword>
<evidence type="ECO:0000256" key="2">
    <source>
        <dbReference type="ARBA" id="ARBA00022723"/>
    </source>
</evidence>
<evidence type="ECO:0000256" key="5">
    <source>
        <dbReference type="ARBA" id="ARBA00022833"/>
    </source>
</evidence>
<comment type="similarity">
    <text evidence="1 7">Belongs to the AP endonuclease 2 family.</text>
</comment>
<evidence type="ECO:0000256" key="1">
    <source>
        <dbReference type="ARBA" id="ARBA00005340"/>
    </source>
</evidence>
<dbReference type="GO" id="GO:0008833">
    <property type="term" value="F:deoxyribonuclease IV (phage-T4-induced) activity"/>
    <property type="evidence" value="ECO:0007669"/>
    <property type="project" value="UniProtKB-UniRule"/>
</dbReference>
<feature type="domain" description="Xylose isomerase-like TIM barrel" evidence="9">
    <location>
        <begin position="25"/>
        <end position="265"/>
    </location>
</feature>
<feature type="region of interest" description="Disordered" evidence="8">
    <location>
        <begin position="281"/>
        <end position="308"/>
    </location>
</feature>
<keyword evidence="3 7" id="KW-0227">DNA damage</keyword>
<dbReference type="PROSITE" id="PS00730">
    <property type="entry name" value="AP_NUCLEASE_F2_2"/>
    <property type="match status" value="1"/>
</dbReference>
<evidence type="ECO:0000256" key="3">
    <source>
        <dbReference type="ARBA" id="ARBA00022763"/>
    </source>
</evidence>
<dbReference type="EMBL" id="BJXA01000025">
    <property type="protein sequence ID" value="GEM39468.1"/>
    <property type="molecule type" value="Genomic_DNA"/>
</dbReference>
<protein>
    <recommendedName>
        <fullName evidence="7">Probable endonuclease 4</fullName>
        <ecNumber evidence="7">3.1.21.2</ecNumber>
    </recommendedName>
    <alternativeName>
        <fullName evidence="7">Endodeoxyribonuclease IV</fullName>
    </alternativeName>
    <alternativeName>
        <fullName evidence="7">Endonuclease IV</fullName>
    </alternativeName>
</protein>
<keyword evidence="4 7" id="KW-0378">Hydrolase</keyword>
<gene>
    <name evidence="7 10" type="primary">nfo</name>
    <name evidence="10" type="ORF">NN4_39870</name>
</gene>
<dbReference type="PANTHER" id="PTHR21445:SF0">
    <property type="entry name" value="APURINIC-APYRIMIDINIC ENDONUCLEASE"/>
    <property type="match status" value="1"/>
</dbReference>
<dbReference type="GO" id="GO:0006284">
    <property type="term" value="P:base-excision repair"/>
    <property type="evidence" value="ECO:0007669"/>
    <property type="project" value="TreeGrafter"/>
</dbReference>
<keyword evidence="7 10" id="KW-0255">Endonuclease</keyword>
<feature type="binding site" evidence="7">
    <location>
        <position position="147"/>
    </location>
    <ligand>
        <name>Zn(2+)</name>
        <dbReference type="ChEBI" id="CHEBI:29105"/>
        <label>2</label>
    </ligand>
</feature>
<feature type="binding site" evidence="7">
    <location>
        <position position="110"/>
    </location>
    <ligand>
        <name>Zn(2+)</name>
        <dbReference type="ChEBI" id="CHEBI:29105"/>
        <label>1</label>
    </ligand>
</feature>
<keyword evidence="7" id="KW-0540">Nuclease</keyword>
<evidence type="ECO:0000256" key="6">
    <source>
        <dbReference type="ARBA" id="ARBA00023204"/>
    </source>
</evidence>
<evidence type="ECO:0000256" key="7">
    <source>
        <dbReference type="HAMAP-Rule" id="MF_00152"/>
    </source>
</evidence>
<feature type="binding site" evidence="7">
    <location>
        <position position="147"/>
    </location>
    <ligand>
        <name>Zn(2+)</name>
        <dbReference type="ChEBI" id="CHEBI:29105"/>
        <label>1</label>
    </ligand>
</feature>
<reference evidence="10 11" key="1">
    <citation type="submission" date="2019-07" db="EMBL/GenBank/DDBJ databases">
        <title>Whole genome shotgun sequence of Nocardia ninae NBRC 108245.</title>
        <authorList>
            <person name="Hosoyama A."/>
            <person name="Uohara A."/>
            <person name="Ohji S."/>
            <person name="Ichikawa N."/>
        </authorList>
    </citation>
    <scope>NUCLEOTIDE SEQUENCE [LARGE SCALE GENOMIC DNA]</scope>
    <source>
        <strain evidence="10 11">NBRC 108245</strain>
    </source>
</reference>
<evidence type="ECO:0000256" key="8">
    <source>
        <dbReference type="SAM" id="MobiDB-lite"/>
    </source>
</evidence>
<comment type="caution">
    <text evidence="10">The sequence shown here is derived from an EMBL/GenBank/DDBJ whole genome shotgun (WGS) entry which is preliminary data.</text>
</comment>
<evidence type="ECO:0000313" key="10">
    <source>
        <dbReference type="EMBL" id="GEM39468.1"/>
    </source>
</evidence>
<dbReference type="SUPFAM" id="SSF51658">
    <property type="entry name" value="Xylose isomerase-like"/>
    <property type="match status" value="1"/>
</dbReference>
<feature type="binding site" evidence="7">
    <location>
        <position position="232"/>
    </location>
    <ligand>
        <name>Zn(2+)</name>
        <dbReference type="ChEBI" id="CHEBI:29105"/>
        <label>3</label>
    </ligand>
</feature>
<dbReference type="CDD" id="cd00019">
    <property type="entry name" value="AP2Ec"/>
    <property type="match status" value="1"/>
</dbReference>
<dbReference type="PROSITE" id="PS00729">
    <property type="entry name" value="AP_NUCLEASE_F2_1"/>
    <property type="match status" value="1"/>
</dbReference>
<dbReference type="Pfam" id="PF01261">
    <property type="entry name" value="AP_endonuc_2"/>
    <property type="match status" value="1"/>
</dbReference>
<organism evidence="10 11">
    <name type="scientific">Nocardia ninae NBRC 108245</name>
    <dbReference type="NCBI Taxonomy" id="1210091"/>
    <lineage>
        <taxon>Bacteria</taxon>
        <taxon>Bacillati</taxon>
        <taxon>Actinomycetota</taxon>
        <taxon>Actinomycetes</taxon>
        <taxon>Mycobacteriales</taxon>
        <taxon>Nocardiaceae</taxon>
        <taxon>Nocardia</taxon>
    </lineage>
</organism>
<keyword evidence="2 7" id="KW-0479">Metal-binding</keyword>
<dbReference type="GO" id="GO:0008270">
    <property type="term" value="F:zinc ion binding"/>
    <property type="evidence" value="ECO:0007669"/>
    <property type="project" value="UniProtKB-UniRule"/>
</dbReference>
<dbReference type="AlphaFoldDB" id="A0A511MHB4"/>
<dbReference type="EC" id="3.1.21.2" evidence="7"/>
<dbReference type="NCBIfam" id="TIGR00587">
    <property type="entry name" value="nfo"/>
    <property type="match status" value="1"/>
</dbReference>
<comment type="function">
    <text evidence="7">Endonuclease IV plays a role in DNA repair. It cleaves phosphodiester bonds at apurinic or apyrimidinic (AP) sites, generating a 3'-hydroxyl group and a 5'-terminal sugar phosphate.</text>
</comment>
<dbReference type="InterPro" id="IPR036237">
    <property type="entry name" value="Xyl_isomerase-like_sf"/>
</dbReference>
<name>A0A511MHB4_9NOCA</name>
<feature type="binding site" evidence="7">
    <location>
        <position position="217"/>
    </location>
    <ligand>
        <name>Zn(2+)</name>
        <dbReference type="ChEBI" id="CHEBI:29105"/>
        <label>2</label>
    </ligand>
</feature>
<comment type="cofactor">
    <cofactor evidence="7">
        <name>Zn(2+)</name>
        <dbReference type="ChEBI" id="CHEBI:29105"/>
    </cofactor>
    <text evidence="7">Binds 3 Zn(2+) ions.</text>
</comment>
<keyword evidence="11" id="KW-1185">Reference proteome</keyword>
<feature type="binding site" evidence="7">
    <location>
        <position position="230"/>
    </location>
    <ligand>
        <name>Zn(2+)</name>
        <dbReference type="ChEBI" id="CHEBI:29105"/>
        <label>3</label>
    </ligand>
</feature>
<keyword evidence="6 7" id="KW-0234">DNA repair</keyword>
<feature type="binding site" evidence="7">
    <location>
        <position position="183"/>
    </location>
    <ligand>
        <name>Zn(2+)</name>
        <dbReference type="ChEBI" id="CHEBI:29105"/>
        <label>3</label>
    </ligand>
</feature>
<feature type="binding site" evidence="7">
    <location>
        <position position="262"/>
    </location>
    <ligand>
        <name>Zn(2+)</name>
        <dbReference type="ChEBI" id="CHEBI:29105"/>
        <label>2</label>
    </ligand>
</feature>
<comment type="catalytic activity">
    <reaction evidence="7">
        <text>Endonucleolytic cleavage to 5'-phosphooligonucleotide end-products.</text>
        <dbReference type="EC" id="3.1.21.2"/>
    </reaction>
</comment>
<dbReference type="InterPro" id="IPR018246">
    <property type="entry name" value="AP_endonuc_F2_Zn_BS"/>
</dbReference>
<evidence type="ECO:0000256" key="4">
    <source>
        <dbReference type="ARBA" id="ARBA00022801"/>
    </source>
</evidence>
<dbReference type="GO" id="GO:0003677">
    <property type="term" value="F:DNA binding"/>
    <property type="evidence" value="ECO:0007669"/>
    <property type="project" value="InterPro"/>
</dbReference>
<dbReference type="Gene3D" id="3.20.20.150">
    <property type="entry name" value="Divalent-metal-dependent TIM barrel enzymes"/>
    <property type="match status" value="1"/>
</dbReference>
<dbReference type="GO" id="GO:0003906">
    <property type="term" value="F:DNA-(apurinic or apyrimidinic site) endonuclease activity"/>
    <property type="evidence" value="ECO:0007669"/>
    <property type="project" value="TreeGrafter"/>
</dbReference>
<sequence length="308" mass="32320">MIEGLSSPIGAHVLVGGGLIKKGLREAGEIGAEAIQFFAGNPRGWKQPSVDPHDAAAFRTACADMPVFVHAPYLLNFGSPDPAVLENSAQALTTIMRRAGLVGAAAVIVHAGSSVRQELREHALGRLPQLFAPLLDAAPPGVRLLIEPTCGGGAALASTVDSTVEYFAALDDERIGLCIDTCHLHAAGEDITTATGLHAVVSKLTDAIGPHRLDLVHANDSRDPAGSHRDRHETLGKGTLGEDVFRALFTIPQLHDIPVLVETATNGADVALLKRLRDEVRQADSPLPDDGSPGVRPAQPGARPRPVE</sequence>
<dbReference type="GO" id="GO:0008081">
    <property type="term" value="F:phosphoric diester hydrolase activity"/>
    <property type="evidence" value="ECO:0007669"/>
    <property type="project" value="TreeGrafter"/>
</dbReference>
<evidence type="ECO:0000313" key="11">
    <source>
        <dbReference type="Proteomes" id="UP000321424"/>
    </source>
</evidence>
<evidence type="ECO:0000259" key="9">
    <source>
        <dbReference type="Pfam" id="PF01261"/>
    </source>
</evidence>
<dbReference type="PROSITE" id="PS00731">
    <property type="entry name" value="AP_NUCLEASE_F2_3"/>
    <property type="match status" value="1"/>
</dbReference>